<comment type="subcellular location">
    <subcellularLocation>
        <location evidence="1">Nucleus</location>
    </subcellularLocation>
</comment>
<proteinExistence type="predicted"/>
<keyword evidence="7" id="KW-0539">Nucleus</keyword>
<dbReference type="InterPro" id="IPR013083">
    <property type="entry name" value="Znf_RING/FYVE/PHD"/>
</dbReference>
<name>A0AAN9Y6I9_9HEMI</name>
<feature type="region of interest" description="Disordered" evidence="9">
    <location>
        <begin position="210"/>
        <end position="237"/>
    </location>
</feature>
<keyword evidence="12" id="KW-1185">Reference proteome</keyword>
<evidence type="ECO:0000256" key="7">
    <source>
        <dbReference type="ARBA" id="ARBA00023242"/>
    </source>
</evidence>
<evidence type="ECO:0000256" key="8">
    <source>
        <dbReference type="PROSITE-ProRule" id="PRU00146"/>
    </source>
</evidence>
<dbReference type="GO" id="GO:0005634">
    <property type="term" value="C:nucleus"/>
    <property type="evidence" value="ECO:0007669"/>
    <property type="project" value="UniProtKB-SubCell"/>
</dbReference>
<evidence type="ECO:0000256" key="4">
    <source>
        <dbReference type="ARBA" id="ARBA00022771"/>
    </source>
</evidence>
<evidence type="ECO:0000256" key="1">
    <source>
        <dbReference type="ARBA" id="ARBA00004123"/>
    </source>
</evidence>
<sequence length="628" mass="70575">MNRLEIIDDFNAVKTIARQIDEGCNVESCLDEQKQILVDTIADNNSIQDYIEKTRREVNELEEFFRTRKDYQPFIPERPKEDISIKDGSFESESLQNSFDGRTSLDSNATCLDFYKTIKTHTTGKESSTVYHNSSGNIDCTLDERAAPVNLHYRLSNILKPRILNIADDTLRTPVQSTVHHDYTSMSMHSTVHSDPATAGVNHHVYEKKEIRTPKSQTKHNTMDGRESVKADKQQTPDSTTKERCFFKGEEIFVLENDQFVFGKIIEVHASSEECLIEFPNGQTLWVHFKNIKPTKNISQNPIKCCVVCKSTQGKKNNAVMTCETCSRGYHQKCHKPIVKCLEDEWNCSLCCKERNCQFSANTVTQKTVSSTSKDPSLPGSSEDLPYYSTSCSTLTQLSELPPTPPSSVSAPETPQPSIVNGDQPILPTEDVCCGDFDDVSPNEQPLINLDELFSNLKDDESQATAGDVASRVSDISFPLPLNGVISGLLIRPTKRKLSEADLVVVDGEIKYKRRRLRKHISSTNLKAAESLAASASKRYAAPSGSLKQSPLHGAAAGSLTKTFPKYSESDLRNLVRKYYEDENRHLADQVLDRIASGEEYRICGKRKTLDGRVQYLVEWFKCNRIDI</sequence>
<dbReference type="Pfam" id="PF14061">
    <property type="entry name" value="Mtf2_C"/>
    <property type="match status" value="1"/>
</dbReference>
<dbReference type="SMART" id="SM00249">
    <property type="entry name" value="PHD"/>
    <property type="match status" value="1"/>
</dbReference>
<keyword evidence="5" id="KW-0862">Zinc</keyword>
<evidence type="ECO:0000256" key="6">
    <source>
        <dbReference type="ARBA" id="ARBA00022853"/>
    </source>
</evidence>
<evidence type="ECO:0000313" key="12">
    <source>
        <dbReference type="Proteomes" id="UP001367676"/>
    </source>
</evidence>
<feature type="domain" description="PHD-type" evidence="10">
    <location>
        <begin position="303"/>
        <end position="354"/>
    </location>
</feature>
<evidence type="ECO:0000259" key="10">
    <source>
        <dbReference type="PROSITE" id="PS50016"/>
    </source>
</evidence>
<dbReference type="InterPro" id="IPR019786">
    <property type="entry name" value="Zinc_finger_PHD-type_CS"/>
</dbReference>
<keyword evidence="4 8" id="KW-0863">Zinc-finger</keyword>
<evidence type="ECO:0000256" key="2">
    <source>
        <dbReference type="ARBA" id="ARBA00022723"/>
    </source>
</evidence>
<dbReference type="SUPFAM" id="SSF57903">
    <property type="entry name" value="FYVE/PHD zinc finger"/>
    <property type="match status" value="1"/>
</dbReference>
<keyword evidence="2" id="KW-0479">Metal-binding</keyword>
<evidence type="ECO:0000313" key="11">
    <source>
        <dbReference type="EMBL" id="KAK7601743.1"/>
    </source>
</evidence>
<feature type="compositionally biased region" description="Polar residues" evidence="9">
    <location>
        <begin position="407"/>
        <end position="421"/>
    </location>
</feature>
<dbReference type="PROSITE" id="PS50016">
    <property type="entry name" value="ZF_PHD_2"/>
    <property type="match status" value="1"/>
</dbReference>
<gene>
    <name evidence="11" type="ORF">V9T40_009184</name>
</gene>
<feature type="region of interest" description="Disordered" evidence="9">
    <location>
        <begin position="396"/>
        <end position="425"/>
    </location>
</feature>
<dbReference type="Gene3D" id="2.30.30.140">
    <property type="match status" value="1"/>
</dbReference>
<dbReference type="AlphaFoldDB" id="A0AAN9Y6I9"/>
<evidence type="ECO:0000256" key="3">
    <source>
        <dbReference type="ARBA" id="ARBA00022737"/>
    </source>
</evidence>
<evidence type="ECO:0000256" key="5">
    <source>
        <dbReference type="ARBA" id="ARBA00022833"/>
    </source>
</evidence>
<comment type="caution">
    <text evidence="11">The sequence shown here is derived from an EMBL/GenBank/DDBJ whole genome shotgun (WGS) entry which is preliminary data.</text>
</comment>
<keyword evidence="3" id="KW-0677">Repeat</keyword>
<dbReference type="EMBL" id="JBBCAQ010000010">
    <property type="protein sequence ID" value="KAK7601743.1"/>
    <property type="molecule type" value="Genomic_DNA"/>
</dbReference>
<dbReference type="Gene3D" id="3.30.40.10">
    <property type="entry name" value="Zinc/RING finger domain, C3HC4 (zinc finger)"/>
    <property type="match status" value="1"/>
</dbReference>
<evidence type="ECO:0000256" key="9">
    <source>
        <dbReference type="SAM" id="MobiDB-lite"/>
    </source>
</evidence>
<dbReference type="GO" id="GO:0008270">
    <property type="term" value="F:zinc ion binding"/>
    <property type="evidence" value="ECO:0007669"/>
    <property type="project" value="UniProtKB-KW"/>
</dbReference>
<keyword evidence="6" id="KW-0156">Chromatin regulator</keyword>
<feature type="compositionally biased region" description="Basic and acidic residues" evidence="9">
    <location>
        <begin position="221"/>
        <end position="237"/>
    </location>
</feature>
<dbReference type="InterPro" id="IPR025894">
    <property type="entry name" value="Mtf2_C_dom"/>
</dbReference>
<dbReference type="PROSITE" id="PS01359">
    <property type="entry name" value="ZF_PHD_1"/>
    <property type="match status" value="1"/>
</dbReference>
<dbReference type="GO" id="GO:0006325">
    <property type="term" value="P:chromatin organization"/>
    <property type="evidence" value="ECO:0007669"/>
    <property type="project" value="UniProtKB-KW"/>
</dbReference>
<dbReference type="InterPro" id="IPR011011">
    <property type="entry name" value="Znf_FYVE_PHD"/>
</dbReference>
<protein>
    <recommendedName>
        <fullName evidence="10">PHD-type domain-containing protein</fullName>
    </recommendedName>
</protein>
<organism evidence="11 12">
    <name type="scientific">Parthenolecanium corni</name>
    <dbReference type="NCBI Taxonomy" id="536013"/>
    <lineage>
        <taxon>Eukaryota</taxon>
        <taxon>Metazoa</taxon>
        <taxon>Ecdysozoa</taxon>
        <taxon>Arthropoda</taxon>
        <taxon>Hexapoda</taxon>
        <taxon>Insecta</taxon>
        <taxon>Pterygota</taxon>
        <taxon>Neoptera</taxon>
        <taxon>Paraneoptera</taxon>
        <taxon>Hemiptera</taxon>
        <taxon>Sternorrhyncha</taxon>
        <taxon>Coccoidea</taxon>
        <taxon>Coccidae</taxon>
        <taxon>Parthenolecanium</taxon>
    </lineage>
</organism>
<accession>A0AAN9Y6I9</accession>
<dbReference type="InterPro" id="IPR019787">
    <property type="entry name" value="Znf_PHD-finger"/>
</dbReference>
<reference evidence="11 12" key="1">
    <citation type="submission" date="2024-03" db="EMBL/GenBank/DDBJ databases">
        <title>Adaptation during the transition from Ophiocordyceps entomopathogen to insect associate is accompanied by gene loss and intensified selection.</title>
        <authorList>
            <person name="Ward C.M."/>
            <person name="Onetto C.A."/>
            <person name="Borneman A.R."/>
        </authorList>
    </citation>
    <scope>NUCLEOTIDE SEQUENCE [LARGE SCALE GENOMIC DNA]</scope>
    <source>
        <strain evidence="11">AWRI1</strain>
        <tissue evidence="11">Single Adult Female</tissue>
    </source>
</reference>
<dbReference type="Proteomes" id="UP001367676">
    <property type="component" value="Unassembled WGS sequence"/>
</dbReference>
<dbReference type="InterPro" id="IPR001965">
    <property type="entry name" value="Znf_PHD"/>
</dbReference>